<reference evidence="1" key="1">
    <citation type="journal article" date="2021" name="Mol. Ecol. Resour.">
        <title>Apolygus lucorum genome provides insights into omnivorousness and mesophyll feeding.</title>
        <authorList>
            <person name="Liu Y."/>
            <person name="Liu H."/>
            <person name="Wang H."/>
            <person name="Huang T."/>
            <person name="Liu B."/>
            <person name="Yang B."/>
            <person name="Yin L."/>
            <person name="Li B."/>
            <person name="Zhang Y."/>
            <person name="Zhang S."/>
            <person name="Jiang F."/>
            <person name="Zhang X."/>
            <person name="Ren Y."/>
            <person name="Wang B."/>
            <person name="Wang S."/>
            <person name="Lu Y."/>
            <person name="Wu K."/>
            <person name="Fan W."/>
            <person name="Wang G."/>
        </authorList>
    </citation>
    <scope>NUCLEOTIDE SEQUENCE</scope>
    <source>
        <strain evidence="1">12Hb</strain>
    </source>
</reference>
<organism evidence="1 2">
    <name type="scientific">Apolygus lucorum</name>
    <name type="common">Small green plant bug</name>
    <name type="synonym">Lygocoris lucorum</name>
    <dbReference type="NCBI Taxonomy" id="248454"/>
    <lineage>
        <taxon>Eukaryota</taxon>
        <taxon>Metazoa</taxon>
        <taxon>Ecdysozoa</taxon>
        <taxon>Arthropoda</taxon>
        <taxon>Hexapoda</taxon>
        <taxon>Insecta</taxon>
        <taxon>Pterygota</taxon>
        <taxon>Neoptera</taxon>
        <taxon>Paraneoptera</taxon>
        <taxon>Hemiptera</taxon>
        <taxon>Heteroptera</taxon>
        <taxon>Panheteroptera</taxon>
        <taxon>Cimicomorpha</taxon>
        <taxon>Miridae</taxon>
        <taxon>Mirini</taxon>
        <taxon>Apolygus</taxon>
    </lineage>
</organism>
<keyword evidence="2" id="KW-1185">Reference proteome</keyword>
<sequence length="111" mass="12428">EKFSLSCARSDCDEQHSTLDLDQRLAGLLVGVRWAFGADDRQYTLNSSTTLNRSQNPIKIDDSSGRTRQSGLSILLKVPTTFSQQRLALLLLIWVSRSSSFDCPSMRSTPY</sequence>
<dbReference type="Proteomes" id="UP000466442">
    <property type="component" value="Linkage Group LG12"/>
</dbReference>
<name>A0A8S9X115_APOLU</name>
<evidence type="ECO:0000313" key="2">
    <source>
        <dbReference type="Proteomes" id="UP000466442"/>
    </source>
</evidence>
<accession>A0A8S9X115</accession>
<protein>
    <submittedName>
        <fullName evidence="1">Uncharacterized protein</fullName>
    </submittedName>
</protein>
<comment type="caution">
    <text evidence="1">The sequence shown here is derived from an EMBL/GenBank/DDBJ whole genome shotgun (WGS) entry which is preliminary data.</text>
</comment>
<gene>
    <name evidence="1" type="ORF">GE061_004455</name>
</gene>
<proteinExistence type="predicted"/>
<evidence type="ECO:0000313" key="1">
    <source>
        <dbReference type="EMBL" id="KAF6202058.1"/>
    </source>
</evidence>
<feature type="non-terminal residue" evidence="1">
    <location>
        <position position="111"/>
    </location>
</feature>
<dbReference type="EMBL" id="WIXP02000012">
    <property type="protein sequence ID" value="KAF6202058.1"/>
    <property type="molecule type" value="Genomic_DNA"/>
</dbReference>
<dbReference type="AlphaFoldDB" id="A0A8S9X115"/>